<dbReference type="Proteomes" id="UP000243579">
    <property type="component" value="Unassembled WGS sequence"/>
</dbReference>
<evidence type="ECO:0000259" key="2">
    <source>
        <dbReference type="PROSITE" id="PS50106"/>
    </source>
</evidence>
<comment type="caution">
    <text evidence="3">The sequence shown here is derived from an EMBL/GenBank/DDBJ whole genome shotgun (WGS) entry which is preliminary data.</text>
</comment>
<dbReference type="Gene3D" id="2.30.42.10">
    <property type="match status" value="1"/>
</dbReference>
<dbReference type="OrthoDB" id="67726at2759"/>
<dbReference type="InterPro" id="IPR001478">
    <property type="entry name" value="PDZ"/>
</dbReference>
<dbReference type="PROSITE" id="PS50106">
    <property type="entry name" value="PDZ"/>
    <property type="match status" value="1"/>
</dbReference>
<accession>A0A1V9Z2X3</accession>
<dbReference type="SUPFAM" id="SSF50156">
    <property type="entry name" value="PDZ domain-like"/>
    <property type="match status" value="1"/>
</dbReference>
<dbReference type="InterPro" id="IPR036034">
    <property type="entry name" value="PDZ_sf"/>
</dbReference>
<feature type="domain" description="PDZ" evidence="2">
    <location>
        <begin position="207"/>
        <end position="286"/>
    </location>
</feature>
<gene>
    <name evidence="3" type="ORF">ACHHYP_03842</name>
</gene>
<dbReference type="EMBL" id="JNBR01000466">
    <property type="protein sequence ID" value="OQR92344.1"/>
    <property type="molecule type" value="Genomic_DNA"/>
</dbReference>
<protein>
    <recommendedName>
        <fullName evidence="2">PDZ domain-containing protein</fullName>
    </recommendedName>
</protein>
<sequence>MSSATLAEATALRKSLQRPVVDTAPTDIFFQQLAMFAAIGRREEDRVSSAKTRQDNEFMGLLYAYFSGADPSTASQFLEPRARMASTSTPAKQILPSPQVAPSPQTPSTSAVSPLVLPRLLPVVTPSLHLAQPPAAPQQQQKTYHVDIPASTYSEARARQPAYSISSTTATVPEEYDEHYEASPTSSVEDNNAVEERGKAISEHTFDVVFQQQSMGMKLGYDPVKKCAVVKESFEGTESKKYSQISSGVAIMSVNGLSLSGISLSKIMSRLREAQRPAVIRFERPHA</sequence>
<evidence type="ECO:0000256" key="1">
    <source>
        <dbReference type="SAM" id="MobiDB-lite"/>
    </source>
</evidence>
<reference evidence="3 4" key="1">
    <citation type="journal article" date="2014" name="Genome Biol. Evol.">
        <title>The secreted proteins of Achlya hypogyna and Thraustotheca clavata identify the ancestral oomycete secretome and reveal gene acquisitions by horizontal gene transfer.</title>
        <authorList>
            <person name="Misner I."/>
            <person name="Blouin N."/>
            <person name="Leonard G."/>
            <person name="Richards T.A."/>
            <person name="Lane C.E."/>
        </authorList>
    </citation>
    <scope>NUCLEOTIDE SEQUENCE [LARGE SCALE GENOMIC DNA]</scope>
    <source>
        <strain evidence="3 4">ATCC 48635</strain>
    </source>
</reference>
<dbReference type="AlphaFoldDB" id="A0A1V9Z2X3"/>
<name>A0A1V9Z2X3_ACHHY</name>
<feature type="region of interest" description="Disordered" evidence="1">
    <location>
        <begin position="82"/>
        <end position="111"/>
    </location>
</feature>
<keyword evidence="4" id="KW-1185">Reference proteome</keyword>
<proteinExistence type="predicted"/>
<organism evidence="3 4">
    <name type="scientific">Achlya hypogyna</name>
    <name type="common">Oomycete</name>
    <name type="synonym">Protoachlya hypogyna</name>
    <dbReference type="NCBI Taxonomy" id="1202772"/>
    <lineage>
        <taxon>Eukaryota</taxon>
        <taxon>Sar</taxon>
        <taxon>Stramenopiles</taxon>
        <taxon>Oomycota</taxon>
        <taxon>Saprolegniomycetes</taxon>
        <taxon>Saprolegniales</taxon>
        <taxon>Achlyaceae</taxon>
        <taxon>Achlya</taxon>
    </lineage>
</organism>
<evidence type="ECO:0000313" key="4">
    <source>
        <dbReference type="Proteomes" id="UP000243579"/>
    </source>
</evidence>
<evidence type="ECO:0000313" key="3">
    <source>
        <dbReference type="EMBL" id="OQR92344.1"/>
    </source>
</evidence>